<protein>
    <submittedName>
        <fullName evidence="5">Uncharacterized protein</fullName>
    </submittedName>
</protein>
<dbReference type="OrthoDB" id="432528at2759"/>
<feature type="chain" id="PRO_5015694274" evidence="4">
    <location>
        <begin position="17"/>
        <end position="369"/>
    </location>
</feature>
<proteinExistence type="predicted"/>
<keyword evidence="3" id="KW-0812">Transmembrane</keyword>
<dbReference type="AlphaFoldDB" id="A0A2T7NXC2"/>
<keyword evidence="1" id="KW-0880">Kelch repeat</keyword>
<dbReference type="Gene3D" id="2.120.10.80">
    <property type="entry name" value="Kelch-type beta propeller"/>
    <property type="match status" value="2"/>
</dbReference>
<keyword evidence="3" id="KW-0472">Membrane</keyword>
<dbReference type="Proteomes" id="UP000245119">
    <property type="component" value="Linkage Group LG8"/>
</dbReference>
<dbReference type="EMBL" id="PZQS01000008">
    <property type="protein sequence ID" value="PVD25816.1"/>
    <property type="molecule type" value="Genomic_DNA"/>
</dbReference>
<evidence type="ECO:0000256" key="2">
    <source>
        <dbReference type="ARBA" id="ARBA00022737"/>
    </source>
</evidence>
<evidence type="ECO:0000256" key="4">
    <source>
        <dbReference type="SAM" id="SignalP"/>
    </source>
</evidence>
<evidence type="ECO:0000256" key="3">
    <source>
        <dbReference type="SAM" id="Phobius"/>
    </source>
</evidence>
<keyword evidence="4" id="KW-0732">Signal</keyword>
<name>A0A2T7NXC2_POMCA</name>
<dbReference type="SUPFAM" id="SSF117281">
    <property type="entry name" value="Kelch motif"/>
    <property type="match status" value="1"/>
</dbReference>
<sequence>MKSMLVMCFAILDVWAQEVAWIAGSPASVSISSKIYPGGRSGVGIWQEGINNVWLFGGLGISDNPFESPRLLNDLWYFNGSSQTWHQVHQGAVFDSTVVEYRSSQIPRPRQLSAVCGAGNIMVVFGGLAEEDLALGDLWVFDTVTKEWQSQEQAYNVQRNKSHIQPGQPGVYGHLGMPTDYNVPGCRKGGVTWTDANNYLWLFGGEGCDTLTPSDTSSSVLLTDYWCYNTLIGRWEWIGGSKEGNKPPIFRQKGKLTYSALIGGRTEAAAWKKNDNAVYLFGGMGHNGTQYYCYLNDLWLINISETVGLGVPFPVLYGFGLVFLGIFLVLCLVVIGVYVYDCSKGNRTPEWRLGSRDIARYRHLLGNDS</sequence>
<gene>
    <name evidence="5" type="ORF">C0Q70_13479</name>
</gene>
<keyword evidence="6" id="KW-1185">Reference proteome</keyword>
<comment type="caution">
    <text evidence="5">The sequence shown here is derived from an EMBL/GenBank/DDBJ whole genome shotgun (WGS) entry which is preliminary data.</text>
</comment>
<dbReference type="Pfam" id="PF24681">
    <property type="entry name" value="Kelch_KLHDC2_KLHL20_DRC7"/>
    <property type="match status" value="1"/>
</dbReference>
<evidence type="ECO:0000256" key="1">
    <source>
        <dbReference type="ARBA" id="ARBA00022441"/>
    </source>
</evidence>
<keyword evidence="3" id="KW-1133">Transmembrane helix</keyword>
<dbReference type="PANTHER" id="PTHR46093">
    <property type="entry name" value="ACYL-COA-BINDING DOMAIN-CONTAINING PROTEIN 5"/>
    <property type="match status" value="1"/>
</dbReference>
<evidence type="ECO:0000313" key="6">
    <source>
        <dbReference type="Proteomes" id="UP000245119"/>
    </source>
</evidence>
<accession>A0A2T7NXC2</accession>
<feature type="transmembrane region" description="Helical" evidence="3">
    <location>
        <begin position="315"/>
        <end position="340"/>
    </location>
</feature>
<reference evidence="5 6" key="1">
    <citation type="submission" date="2018-04" db="EMBL/GenBank/DDBJ databases">
        <title>The genome of golden apple snail Pomacea canaliculata provides insight into stress tolerance and invasive adaptation.</title>
        <authorList>
            <person name="Liu C."/>
            <person name="Liu B."/>
            <person name="Ren Y."/>
            <person name="Zhang Y."/>
            <person name="Wang H."/>
            <person name="Li S."/>
            <person name="Jiang F."/>
            <person name="Yin L."/>
            <person name="Zhang G."/>
            <person name="Qian W."/>
            <person name="Fan W."/>
        </authorList>
    </citation>
    <scope>NUCLEOTIDE SEQUENCE [LARGE SCALE GENOMIC DNA]</scope>
    <source>
        <strain evidence="5">SZHN2017</strain>
        <tissue evidence="5">Muscle</tissue>
    </source>
</reference>
<keyword evidence="2" id="KW-0677">Repeat</keyword>
<organism evidence="5 6">
    <name type="scientific">Pomacea canaliculata</name>
    <name type="common">Golden apple snail</name>
    <dbReference type="NCBI Taxonomy" id="400727"/>
    <lineage>
        <taxon>Eukaryota</taxon>
        <taxon>Metazoa</taxon>
        <taxon>Spiralia</taxon>
        <taxon>Lophotrochozoa</taxon>
        <taxon>Mollusca</taxon>
        <taxon>Gastropoda</taxon>
        <taxon>Caenogastropoda</taxon>
        <taxon>Architaenioglossa</taxon>
        <taxon>Ampullarioidea</taxon>
        <taxon>Ampullariidae</taxon>
        <taxon>Pomacea</taxon>
    </lineage>
</organism>
<evidence type="ECO:0000313" key="5">
    <source>
        <dbReference type="EMBL" id="PVD25816.1"/>
    </source>
</evidence>
<dbReference type="InterPro" id="IPR015915">
    <property type="entry name" value="Kelch-typ_b-propeller"/>
</dbReference>
<feature type="signal peptide" evidence="4">
    <location>
        <begin position="1"/>
        <end position="16"/>
    </location>
</feature>
<dbReference type="PANTHER" id="PTHR46093:SF18">
    <property type="entry name" value="FIBRONECTIN TYPE-III DOMAIN-CONTAINING PROTEIN"/>
    <property type="match status" value="1"/>
</dbReference>